<dbReference type="InterPro" id="IPR050618">
    <property type="entry name" value="Ubq-SigPath_Reg"/>
</dbReference>
<sequence>MAEESETLDSLLRIIYPVPSPELDTRDIDHLFKVVEAAMKYGMEKAVLYIRKILQNYLSPDLVDEIGGQINKKEPSDADIISIFSLSSHFRFEKEARSAAQTFLRIPCSERMYSKYLSHISGATYFHLLDYRKRVIKTMSKVFFTLDFYNNVLHVSVFASSENSNGHVGECEDKQLETYFAASGEKCNQLTCGWWVEMRKRIISDLEEAPLRRDILTTSRLTNYLSLCLCPQCKERVYEVWDRFKELTYTYLTKEVNKVDLILPWRTESSIYNAIIPDTCDSGIIVKSLNVKSTPHLFFTMGWFSKHFRHDSESSEPSDLPPEWTAAPESSRTYGLYDEAPKKEYEAAEEFCERKPPNPPRLLSSADVDLINREGAKAWGLIHPTLSRFKGRIRDIRADLKGAPKVVELETLKGCGDTCVFSNYPLMAGLYDIRGKNGIYYETTILHMDGVIAIGLACKPYPEYRLPGWNRLSVGLHLDDLHKFYEDPNGGRPYTGFPSDVTIKEGDTVGCGYEFDTGSVFFTYNGIRLPNAFQGTFLPRQSYDVYAAIGVGGKNKIKVNFGGDNVDNLVSWGPGREWAWLVEGHVGCMTRSNDGYDEDLPTYSSTF</sequence>
<reference evidence="2 3" key="1">
    <citation type="journal article" date="2017" name="Mol. Ecol.">
        <title>Comparative and population genomic landscape of Phellinus noxius: A hypervariable fungus causing root rot in trees.</title>
        <authorList>
            <person name="Chung C.L."/>
            <person name="Lee T.J."/>
            <person name="Akiba M."/>
            <person name="Lee H.H."/>
            <person name="Kuo T.H."/>
            <person name="Liu D."/>
            <person name="Ke H.M."/>
            <person name="Yokoi T."/>
            <person name="Roa M.B."/>
            <person name="Lu M.J."/>
            <person name="Chang Y.Y."/>
            <person name="Ann P.J."/>
            <person name="Tsai J.N."/>
            <person name="Chen C.Y."/>
            <person name="Tzean S.S."/>
            <person name="Ota Y."/>
            <person name="Hattori T."/>
            <person name="Sahashi N."/>
            <person name="Liou R.F."/>
            <person name="Kikuchi T."/>
            <person name="Tsai I.J."/>
        </authorList>
    </citation>
    <scope>NUCLEOTIDE SEQUENCE [LARGE SCALE GENOMIC DNA]</scope>
    <source>
        <strain evidence="2 3">FFPRI411160</strain>
    </source>
</reference>
<dbReference type="InterPro" id="IPR003877">
    <property type="entry name" value="SPRY_dom"/>
</dbReference>
<dbReference type="InterPro" id="IPR043136">
    <property type="entry name" value="B30.2/SPRY_sf"/>
</dbReference>
<evidence type="ECO:0000259" key="1">
    <source>
        <dbReference type="PROSITE" id="PS50188"/>
    </source>
</evidence>
<dbReference type="PANTHER" id="PTHR12864">
    <property type="entry name" value="RAN BINDING PROTEIN 9-RELATED"/>
    <property type="match status" value="1"/>
</dbReference>
<dbReference type="Gene3D" id="2.60.120.920">
    <property type="match status" value="1"/>
</dbReference>
<dbReference type="Pfam" id="PF00622">
    <property type="entry name" value="SPRY"/>
    <property type="match status" value="1"/>
</dbReference>
<evidence type="ECO:0000313" key="2">
    <source>
        <dbReference type="EMBL" id="PAV19544.1"/>
    </source>
</evidence>
<comment type="caution">
    <text evidence="2">The sequence shown here is derived from an EMBL/GenBank/DDBJ whole genome shotgun (WGS) entry which is preliminary data.</text>
</comment>
<dbReference type="Proteomes" id="UP000217199">
    <property type="component" value="Unassembled WGS sequence"/>
</dbReference>
<dbReference type="EMBL" id="NBII01000004">
    <property type="protein sequence ID" value="PAV19544.1"/>
    <property type="molecule type" value="Genomic_DNA"/>
</dbReference>
<proteinExistence type="predicted"/>
<dbReference type="PROSITE" id="PS50188">
    <property type="entry name" value="B302_SPRY"/>
    <property type="match status" value="1"/>
</dbReference>
<feature type="domain" description="B30.2/SPRY" evidence="1">
    <location>
        <begin position="367"/>
        <end position="566"/>
    </location>
</feature>
<gene>
    <name evidence="2" type="ORF">PNOK_0447800</name>
</gene>
<dbReference type="AlphaFoldDB" id="A0A286UJA0"/>
<keyword evidence="3" id="KW-1185">Reference proteome</keyword>
<protein>
    <recommendedName>
        <fullName evidence="1">B30.2/SPRY domain-containing protein</fullName>
    </recommendedName>
</protein>
<dbReference type="InterPro" id="IPR013320">
    <property type="entry name" value="ConA-like_dom_sf"/>
</dbReference>
<dbReference type="SUPFAM" id="SSF49899">
    <property type="entry name" value="Concanavalin A-like lectins/glucanases"/>
    <property type="match status" value="1"/>
</dbReference>
<name>A0A286UJA0_9AGAM</name>
<dbReference type="STRING" id="2282107.A0A286UJA0"/>
<dbReference type="OrthoDB" id="258495at2759"/>
<evidence type="ECO:0000313" key="3">
    <source>
        <dbReference type="Proteomes" id="UP000217199"/>
    </source>
</evidence>
<accession>A0A286UJA0</accession>
<dbReference type="SMART" id="SM00449">
    <property type="entry name" value="SPRY"/>
    <property type="match status" value="1"/>
</dbReference>
<dbReference type="InterPro" id="IPR001870">
    <property type="entry name" value="B30.2/SPRY"/>
</dbReference>
<organism evidence="2 3">
    <name type="scientific">Pyrrhoderma noxium</name>
    <dbReference type="NCBI Taxonomy" id="2282107"/>
    <lineage>
        <taxon>Eukaryota</taxon>
        <taxon>Fungi</taxon>
        <taxon>Dikarya</taxon>
        <taxon>Basidiomycota</taxon>
        <taxon>Agaricomycotina</taxon>
        <taxon>Agaricomycetes</taxon>
        <taxon>Hymenochaetales</taxon>
        <taxon>Hymenochaetaceae</taxon>
        <taxon>Pyrrhoderma</taxon>
    </lineage>
</organism>
<dbReference type="InParanoid" id="A0A286UJA0"/>